<proteinExistence type="predicted"/>
<protein>
    <recommendedName>
        <fullName evidence="2">BTB domain-containing protein</fullName>
    </recommendedName>
</protein>
<dbReference type="CDD" id="cd18186">
    <property type="entry name" value="BTB_POZ_ZBTB_KLHL-like"/>
    <property type="match status" value="1"/>
</dbReference>
<feature type="compositionally biased region" description="Basic and acidic residues" evidence="1">
    <location>
        <begin position="1"/>
        <end position="11"/>
    </location>
</feature>
<dbReference type="Pfam" id="PF00651">
    <property type="entry name" value="BTB"/>
    <property type="match status" value="1"/>
</dbReference>
<feature type="region of interest" description="Disordered" evidence="1">
    <location>
        <begin position="1"/>
        <end position="24"/>
    </location>
</feature>
<sequence>MDHQNEEHTDTDTNTEEEGEEELFQVTKAPLTCASVAPVMLEQSWESILEPKLEELVTFEWTVYNFQLVQGRRRSPNFYAFGRPFNFELQFITDDECCPGLHLTVLLYSDDVELLKPSDFEIYVRNSKMDYPLMLYSDEFCENFEHWVESFCLFVGFVHYDRVKDCNRISVVFRAKQDILKERVTGAATSKDEKREMDDANELELAWKDSSKQHNMEPLWSSHEYLSDLAIQCDGERFHVHKCVLAAASRSFRAFFWLASRTRTRCDHLVYDEDIGGRDLQAYLRFLYTGELPTTTGADLARAASTQLRLATRFDTPRLEERCRGYLQACVNRAADSIAAEKWYGYCWMTLSDLRYGIDDHPSLL</sequence>
<dbReference type="InterPro" id="IPR011333">
    <property type="entry name" value="SKP1/BTB/POZ_sf"/>
</dbReference>
<dbReference type="Proteomes" id="UP001627154">
    <property type="component" value="Unassembled WGS sequence"/>
</dbReference>
<gene>
    <name evidence="3" type="ORF">TKK_020023</name>
</gene>
<organism evidence="3 4">
    <name type="scientific">Trichogramma kaykai</name>
    <dbReference type="NCBI Taxonomy" id="54128"/>
    <lineage>
        <taxon>Eukaryota</taxon>
        <taxon>Metazoa</taxon>
        <taxon>Ecdysozoa</taxon>
        <taxon>Arthropoda</taxon>
        <taxon>Hexapoda</taxon>
        <taxon>Insecta</taxon>
        <taxon>Pterygota</taxon>
        <taxon>Neoptera</taxon>
        <taxon>Endopterygota</taxon>
        <taxon>Hymenoptera</taxon>
        <taxon>Apocrita</taxon>
        <taxon>Proctotrupomorpha</taxon>
        <taxon>Chalcidoidea</taxon>
        <taxon>Trichogrammatidae</taxon>
        <taxon>Trichogramma</taxon>
    </lineage>
</organism>
<dbReference type="PANTHER" id="PTHR26379:SF187">
    <property type="entry name" value="OS07G0655300 PROTEIN"/>
    <property type="match status" value="1"/>
</dbReference>
<dbReference type="EMBL" id="JBJJXI010000177">
    <property type="protein sequence ID" value="KAL3384240.1"/>
    <property type="molecule type" value="Genomic_DNA"/>
</dbReference>
<accession>A0ABD2VUR1</accession>
<evidence type="ECO:0000313" key="4">
    <source>
        <dbReference type="Proteomes" id="UP001627154"/>
    </source>
</evidence>
<feature type="compositionally biased region" description="Acidic residues" evidence="1">
    <location>
        <begin position="13"/>
        <end position="23"/>
    </location>
</feature>
<comment type="caution">
    <text evidence="3">The sequence shown here is derived from an EMBL/GenBank/DDBJ whole genome shotgun (WGS) entry which is preliminary data.</text>
</comment>
<dbReference type="InterPro" id="IPR000210">
    <property type="entry name" value="BTB/POZ_dom"/>
</dbReference>
<feature type="domain" description="BTB" evidence="2">
    <location>
        <begin position="227"/>
        <end position="296"/>
    </location>
</feature>
<evidence type="ECO:0000256" key="1">
    <source>
        <dbReference type="SAM" id="MobiDB-lite"/>
    </source>
</evidence>
<reference evidence="3 4" key="1">
    <citation type="journal article" date="2024" name="bioRxiv">
        <title>A reference genome for Trichogramma kaykai: A tiny desert-dwelling parasitoid wasp with competing sex-ratio distorters.</title>
        <authorList>
            <person name="Culotta J."/>
            <person name="Lindsey A.R."/>
        </authorList>
    </citation>
    <scope>NUCLEOTIDE SEQUENCE [LARGE SCALE GENOMIC DNA]</scope>
    <source>
        <strain evidence="3 4">KSX58</strain>
    </source>
</reference>
<keyword evidence="4" id="KW-1185">Reference proteome</keyword>
<name>A0ABD2VUR1_9HYME</name>
<dbReference type="AlphaFoldDB" id="A0ABD2VUR1"/>
<dbReference type="SMART" id="SM00225">
    <property type="entry name" value="BTB"/>
    <property type="match status" value="1"/>
</dbReference>
<dbReference type="PROSITE" id="PS50097">
    <property type="entry name" value="BTB"/>
    <property type="match status" value="1"/>
</dbReference>
<dbReference type="Gene3D" id="3.30.710.10">
    <property type="entry name" value="Potassium Channel Kv1.1, Chain A"/>
    <property type="match status" value="1"/>
</dbReference>
<evidence type="ECO:0000259" key="2">
    <source>
        <dbReference type="PROSITE" id="PS50097"/>
    </source>
</evidence>
<dbReference type="InterPro" id="IPR045005">
    <property type="entry name" value="BPM1-6"/>
</dbReference>
<dbReference type="PANTHER" id="PTHR26379">
    <property type="entry name" value="BTB/POZ AND MATH DOMAIN-CONTAINING PROTEIN 1"/>
    <property type="match status" value="1"/>
</dbReference>
<dbReference type="SUPFAM" id="SSF54695">
    <property type="entry name" value="POZ domain"/>
    <property type="match status" value="1"/>
</dbReference>
<evidence type="ECO:0000313" key="3">
    <source>
        <dbReference type="EMBL" id="KAL3384240.1"/>
    </source>
</evidence>